<dbReference type="Proteomes" id="UP000184159">
    <property type="component" value="Unassembled WGS sequence"/>
</dbReference>
<proteinExistence type="predicted"/>
<evidence type="ECO:0000313" key="2">
    <source>
        <dbReference type="Proteomes" id="UP000184159"/>
    </source>
</evidence>
<evidence type="ECO:0000313" key="1">
    <source>
        <dbReference type="EMBL" id="SHF97042.1"/>
    </source>
</evidence>
<organism evidence="1 2">
    <name type="scientific">Vibrio gazogenes DSM 21264 = NBRC 103151</name>
    <dbReference type="NCBI Taxonomy" id="1123492"/>
    <lineage>
        <taxon>Bacteria</taxon>
        <taxon>Pseudomonadati</taxon>
        <taxon>Pseudomonadota</taxon>
        <taxon>Gammaproteobacteria</taxon>
        <taxon>Vibrionales</taxon>
        <taxon>Vibrionaceae</taxon>
        <taxon>Vibrio</taxon>
    </lineage>
</organism>
<reference evidence="2" key="1">
    <citation type="submission" date="2016-11" db="EMBL/GenBank/DDBJ databases">
        <authorList>
            <person name="Varghese N."/>
            <person name="Submissions S."/>
        </authorList>
    </citation>
    <scope>NUCLEOTIDE SEQUENCE [LARGE SCALE GENOMIC DNA]</scope>
    <source>
        <strain evidence="2">DSM 21264</strain>
    </source>
</reference>
<dbReference type="EMBL" id="FQUH01000022">
    <property type="protein sequence ID" value="SHF97042.1"/>
    <property type="molecule type" value="Genomic_DNA"/>
</dbReference>
<accession>A0A1M5G0T2</accession>
<sequence length="384" mass="44067">MTNLDALNVEGLSDIRLREERNLSDVLRGLDLAEIQHKKILASRATRPIDTNLRDDKLENITNQIIGAAAHYKTIQKTRSQNPMVIQNDSGMTFSTDSYNANNVVMLLSSAEGKFLQGSYPTGFLSLGTIDARLTGGVTEITFGVSEAWELQTLLKRYMNEVEKICWDDENRDIYDLVIKIEEQEKIIKEEIEDFKYKRNSRYDNFYGTIDEALAGMNMLLQEYIGQSGDKSPEVFRAIKNYRICQRVLDSLIKKESVITIPEIKQRVERLTRETVENEDGEIRGLFDLAERIEQSKENNESIALDVVGPQGTCCKCYKQLLGLKKQYDNKDRSITITVRYSLEEGKTFTSKDKRTYGRNESIKITPRDPHLSPYYEYCIQCIG</sequence>
<dbReference type="AlphaFoldDB" id="A0A1M5G0T2"/>
<protein>
    <submittedName>
        <fullName evidence="1">Uncharacterized protein</fullName>
    </submittedName>
</protein>
<dbReference type="RefSeq" id="WP_072962530.1">
    <property type="nucleotide sequence ID" value="NZ_FQUH01000022.1"/>
</dbReference>
<name>A0A1M5G0T2_VIBGA</name>
<keyword evidence="2" id="KW-1185">Reference proteome</keyword>
<gene>
    <name evidence="1" type="ORF">SAMN02745781_03644</name>
</gene>